<evidence type="ECO:0000256" key="1">
    <source>
        <dbReference type="SAM" id="MobiDB-lite"/>
    </source>
</evidence>
<evidence type="ECO:0000313" key="4">
    <source>
        <dbReference type="Proteomes" id="UP001470230"/>
    </source>
</evidence>
<gene>
    <name evidence="3" type="ORF">M9Y10_036321</name>
</gene>
<accession>A0ABR2GVU5</accession>
<feature type="compositionally biased region" description="Low complexity" evidence="1">
    <location>
        <begin position="24"/>
        <end position="42"/>
    </location>
</feature>
<dbReference type="InterPro" id="IPR021896">
    <property type="entry name" value="THAP9-like_HTH"/>
</dbReference>
<feature type="region of interest" description="Disordered" evidence="1">
    <location>
        <begin position="24"/>
        <end position="44"/>
    </location>
</feature>
<dbReference type="Proteomes" id="UP001470230">
    <property type="component" value="Unassembled WGS sequence"/>
</dbReference>
<evidence type="ECO:0000259" key="2">
    <source>
        <dbReference type="Pfam" id="PF12017"/>
    </source>
</evidence>
<evidence type="ECO:0000313" key="3">
    <source>
        <dbReference type="EMBL" id="KAK8837783.1"/>
    </source>
</evidence>
<feature type="domain" description="THAP9-like helix-turn-helix" evidence="2">
    <location>
        <begin position="40"/>
        <end position="115"/>
    </location>
</feature>
<dbReference type="EMBL" id="JAPFFF010000058">
    <property type="protein sequence ID" value="KAK8837783.1"/>
    <property type="molecule type" value="Genomic_DNA"/>
</dbReference>
<protein>
    <recommendedName>
        <fullName evidence="2">THAP9-like helix-turn-helix domain-containing protein</fullName>
    </recommendedName>
</protein>
<organism evidence="3 4">
    <name type="scientific">Tritrichomonas musculus</name>
    <dbReference type="NCBI Taxonomy" id="1915356"/>
    <lineage>
        <taxon>Eukaryota</taxon>
        <taxon>Metamonada</taxon>
        <taxon>Parabasalia</taxon>
        <taxon>Tritrichomonadida</taxon>
        <taxon>Tritrichomonadidae</taxon>
        <taxon>Tritrichomonas</taxon>
    </lineage>
</organism>
<proteinExistence type="predicted"/>
<keyword evidence="4" id="KW-1185">Reference proteome</keyword>
<dbReference type="Pfam" id="PF12017">
    <property type="entry name" value="Tnp_P_element"/>
    <property type="match status" value="1"/>
</dbReference>
<comment type="caution">
    <text evidence="3">The sequence shown here is derived from an EMBL/GenBank/DDBJ whole genome shotgun (WGS) entry which is preliminary data.</text>
</comment>
<sequence>MPWISFYHLYLFFGNPIHALPENQLGQNGNAGNNDSLSNNNDMYEEEEEESIETILDNNAINLIRNDMISLPQGCKQNKYKLETKMFTSILFMNSRFCYYLVRNEFTLPCEKTLKLLFKPQLQTIKNSLFDVNNIDNLLEIMGIKFENPVHLEFILYFFIKLIILEQLRHAWLLFVY</sequence>
<name>A0ABR2GVU5_9EUKA</name>
<reference evidence="3 4" key="1">
    <citation type="submission" date="2024-04" db="EMBL/GenBank/DDBJ databases">
        <title>Tritrichomonas musculus Genome.</title>
        <authorList>
            <person name="Alves-Ferreira E."/>
            <person name="Grigg M."/>
            <person name="Lorenzi H."/>
            <person name="Galac M."/>
        </authorList>
    </citation>
    <scope>NUCLEOTIDE SEQUENCE [LARGE SCALE GENOMIC DNA]</scope>
    <source>
        <strain evidence="3 4">EAF2021</strain>
    </source>
</reference>